<feature type="signal peptide" evidence="1">
    <location>
        <begin position="1"/>
        <end position="27"/>
    </location>
</feature>
<dbReference type="OrthoDB" id="5520270at2"/>
<sequence length="279" mass="29808">MRLFRRLAQSSLAALFVVALPFAQAQAEECVSFNGINHCGMGKAQLKLNGKELQVVSPYGAAEDGVAIFTEGSTVWSAGFRSEPSGRGVEQTVLTGESEGAAASTATIRTEGGRTSYAATFTAATPDASTYTATVYSQGQRVASVSGVRYGDVGVTQVSNRPIYGYTPECTNQSYNACRQSCLSAGYPNCNYCSIPCRRTFHRLELNGACVWSMQVQRATFELAQMGAAAQVVEGDMVELTEEIDPSGSYPYVNFDRILVQSTAKVTTLTDVQANGNTK</sequence>
<dbReference type="Proteomes" id="UP000268094">
    <property type="component" value="Unassembled WGS sequence"/>
</dbReference>
<dbReference type="AlphaFoldDB" id="A0A3A8JBK9"/>
<comment type="caution">
    <text evidence="2">The sequence shown here is derived from an EMBL/GenBank/DDBJ whole genome shotgun (WGS) entry which is preliminary data.</text>
</comment>
<dbReference type="EMBL" id="RAVZ01000025">
    <property type="protein sequence ID" value="RKG92448.1"/>
    <property type="molecule type" value="Genomic_DNA"/>
</dbReference>
<reference evidence="3" key="1">
    <citation type="submission" date="2018-09" db="EMBL/GenBank/DDBJ databases">
        <authorList>
            <person name="Livingstone P.G."/>
            <person name="Whitworth D.E."/>
        </authorList>
    </citation>
    <scope>NUCLEOTIDE SEQUENCE [LARGE SCALE GENOMIC DNA]</scope>
    <source>
        <strain evidence="3">CA054A</strain>
    </source>
</reference>
<accession>A0A3A8JBK9</accession>
<organism evidence="2 3">
    <name type="scientific">Corallococcus terminator</name>
    <dbReference type="NCBI Taxonomy" id="2316733"/>
    <lineage>
        <taxon>Bacteria</taxon>
        <taxon>Pseudomonadati</taxon>
        <taxon>Myxococcota</taxon>
        <taxon>Myxococcia</taxon>
        <taxon>Myxococcales</taxon>
        <taxon>Cystobacterineae</taxon>
        <taxon>Myxococcaceae</taxon>
        <taxon>Corallococcus</taxon>
    </lineage>
</organism>
<evidence type="ECO:0000313" key="3">
    <source>
        <dbReference type="Proteomes" id="UP000268094"/>
    </source>
</evidence>
<feature type="chain" id="PRO_5017401865" evidence="1">
    <location>
        <begin position="28"/>
        <end position="279"/>
    </location>
</feature>
<evidence type="ECO:0000313" key="2">
    <source>
        <dbReference type="EMBL" id="RKG92448.1"/>
    </source>
</evidence>
<name>A0A3A8JBK9_9BACT</name>
<proteinExistence type="predicted"/>
<keyword evidence="1" id="KW-0732">Signal</keyword>
<keyword evidence="3" id="KW-1185">Reference proteome</keyword>
<evidence type="ECO:0000256" key="1">
    <source>
        <dbReference type="SAM" id="SignalP"/>
    </source>
</evidence>
<gene>
    <name evidence="2" type="ORF">D7V88_06080</name>
</gene>
<dbReference type="RefSeq" id="WP_120539649.1">
    <property type="nucleotide sequence ID" value="NZ_RAVZ01000025.1"/>
</dbReference>
<protein>
    <submittedName>
        <fullName evidence="2">Uncharacterized protein</fullName>
    </submittedName>
</protein>